<feature type="chain" id="PRO_5043349433" evidence="1">
    <location>
        <begin position="29"/>
        <end position="113"/>
    </location>
</feature>
<dbReference type="EMBL" id="BPVZ01000029">
    <property type="protein sequence ID" value="GKV08880.1"/>
    <property type="molecule type" value="Genomic_DNA"/>
</dbReference>
<protein>
    <submittedName>
        <fullName evidence="2">Uncharacterized protein</fullName>
    </submittedName>
</protein>
<evidence type="ECO:0000256" key="1">
    <source>
        <dbReference type="SAM" id="SignalP"/>
    </source>
</evidence>
<accession>A0AAV5JDE8</accession>
<dbReference type="AlphaFoldDB" id="A0AAV5JDE8"/>
<proteinExistence type="predicted"/>
<feature type="signal peptide" evidence="1">
    <location>
        <begin position="1"/>
        <end position="28"/>
    </location>
</feature>
<dbReference type="Proteomes" id="UP001054252">
    <property type="component" value="Unassembled WGS sequence"/>
</dbReference>
<sequence>MRTEMKRHCLGFTSAVLLILLFGEVLEAASITGVSISTTNIAEFIGDEEFLMDSEINARFLVDKPNICKDIGHSTPDPNHPVSGCYAENRVSCRGRECGRKTAQLRWISSRTN</sequence>
<evidence type="ECO:0000313" key="3">
    <source>
        <dbReference type="Proteomes" id="UP001054252"/>
    </source>
</evidence>
<keyword evidence="1" id="KW-0732">Signal</keyword>
<comment type="caution">
    <text evidence="2">The sequence shown here is derived from an EMBL/GenBank/DDBJ whole genome shotgun (WGS) entry which is preliminary data.</text>
</comment>
<evidence type="ECO:0000313" key="2">
    <source>
        <dbReference type="EMBL" id="GKV08880.1"/>
    </source>
</evidence>
<name>A0AAV5JDE8_9ROSI</name>
<reference evidence="2 3" key="1">
    <citation type="journal article" date="2021" name="Commun. Biol.">
        <title>The genome of Shorea leprosula (Dipterocarpaceae) highlights the ecological relevance of drought in aseasonal tropical rainforests.</title>
        <authorList>
            <person name="Ng K.K.S."/>
            <person name="Kobayashi M.J."/>
            <person name="Fawcett J.A."/>
            <person name="Hatakeyama M."/>
            <person name="Paape T."/>
            <person name="Ng C.H."/>
            <person name="Ang C.C."/>
            <person name="Tnah L.H."/>
            <person name="Lee C.T."/>
            <person name="Nishiyama T."/>
            <person name="Sese J."/>
            <person name="O'Brien M.J."/>
            <person name="Copetti D."/>
            <person name="Mohd Noor M.I."/>
            <person name="Ong R.C."/>
            <person name="Putra M."/>
            <person name="Sireger I.Z."/>
            <person name="Indrioko S."/>
            <person name="Kosugi Y."/>
            <person name="Izuno A."/>
            <person name="Isagi Y."/>
            <person name="Lee S.L."/>
            <person name="Shimizu K.K."/>
        </authorList>
    </citation>
    <scope>NUCLEOTIDE SEQUENCE [LARGE SCALE GENOMIC DNA]</scope>
    <source>
        <strain evidence="2">214</strain>
    </source>
</reference>
<gene>
    <name evidence="2" type="ORF">SLEP1_g20451</name>
</gene>
<keyword evidence="3" id="KW-1185">Reference proteome</keyword>
<organism evidence="2 3">
    <name type="scientific">Rubroshorea leprosula</name>
    <dbReference type="NCBI Taxonomy" id="152421"/>
    <lineage>
        <taxon>Eukaryota</taxon>
        <taxon>Viridiplantae</taxon>
        <taxon>Streptophyta</taxon>
        <taxon>Embryophyta</taxon>
        <taxon>Tracheophyta</taxon>
        <taxon>Spermatophyta</taxon>
        <taxon>Magnoliopsida</taxon>
        <taxon>eudicotyledons</taxon>
        <taxon>Gunneridae</taxon>
        <taxon>Pentapetalae</taxon>
        <taxon>rosids</taxon>
        <taxon>malvids</taxon>
        <taxon>Malvales</taxon>
        <taxon>Dipterocarpaceae</taxon>
        <taxon>Rubroshorea</taxon>
    </lineage>
</organism>